<accession>A0ABR0JES4</accession>
<evidence type="ECO:0000313" key="3">
    <source>
        <dbReference type="Proteomes" id="UP001345691"/>
    </source>
</evidence>
<dbReference type="EMBL" id="JAVRRF010000008">
    <property type="protein sequence ID" value="KAK5062321.1"/>
    <property type="molecule type" value="Genomic_DNA"/>
</dbReference>
<dbReference type="Proteomes" id="UP001345691">
    <property type="component" value="Unassembled WGS sequence"/>
</dbReference>
<proteinExistence type="predicted"/>
<feature type="compositionally biased region" description="Basic and acidic residues" evidence="1">
    <location>
        <begin position="1"/>
        <end position="19"/>
    </location>
</feature>
<protein>
    <submittedName>
        <fullName evidence="2">Uncharacterized protein</fullName>
    </submittedName>
</protein>
<gene>
    <name evidence="2" type="ORF">LTR69_004679</name>
</gene>
<reference evidence="2 3" key="1">
    <citation type="submission" date="2023-08" db="EMBL/GenBank/DDBJ databases">
        <title>Black Yeasts Isolated from many extreme environments.</title>
        <authorList>
            <person name="Coleine C."/>
            <person name="Stajich J.E."/>
            <person name="Selbmann L."/>
        </authorList>
    </citation>
    <scope>NUCLEOTIDE SEQUENCE [LARGE SCALE GENOMIC DNA]</scope>
    <source>
        <strain evidence="2 3">CCFEE 6328</strain>
    </source>
</reference>
<name>A0ABR0JES4_9EURO</name>
<comment type="caution">
    <text evidence="2">The sequence shown here is derived from an EMBL/GenBank/DDBJ whole genome shotgun (WGS) entry which is preliminary data.</text>
</comment>
<sequence length="443" mass="49856">MAFLTRDTEEADIKQEKDTGNAFAGEADIGQEKDTGNAVAGEAWRLMNIDSNIFEDLHQAEKSGPSRNPDLQLMGMPKEIRMAILGHLLVEDGPIDMDISPVAHQCDNPSPYAAIPAYRYPAPWIAPPHHTVKENLRHTTNILCVNKQISQEATDVLYGTNTFDLQEVSSYMCSCTSYCWCGIGATTAAKVKFVRFEYPINSFTDFEARHSYKSVLDRTNTYTERRTNSKSLTLLGFLCGGLVNLQKVTLTTRVLRGEAKSPAGRAIAEHAQMQHIRGLLLMAARLTKFHPTLRKAVWRRWSGSKLTTHTWRTYDPDRDEISGKDPSHIIGEFHIEIVQVGLAAVSRGSVTKKNARYEDVESEDVVINSRLVRQTAWRDIEAWSNIHNFALSKTANSSEVDPKQVNLWPGWDKTIRYYLQSEVDPVSAAAGEDYRKTHPVAFW</sequence>
<organism evidence="2 3">
    <name type="scientific">Exophiala sideris</name>
    <dbReference type="NCBI Taxonomy" id="1016849"/>
    <lineage>
        <taxon>Eukaryota</taxon>
        <taxon>Fungi</taxon>
        <taxon>Dikarya</taxon>
        <taxon>Ascomycota</taxon>
        <taxon>Pezizomycotina</taxon>
        <taxon>Eurotiomycetes</taxon>
        <taxon>Chaetothyriomycetidae</taxon>
        <taxon>Chaetothyriales</taxon>
        <taxon>Herpotrichiellaceae</taxon>
        <taxon>Exophiala</taxon>
    </lineage>
</organism>
<evidence type="ECO:0000313" key="2">
    <source>
        <dbReference type="EMBL" id="KAK5062321.1"/>
    </source>
</evidence>
<feature type="region of interest" description="Disordered" evidence="1">
    <location>
        <begin position="1"/>
        <end position="36"/>
    </location>
</feature>
<evidence type="ECO:0000256" key="1">
    <source>
        <dbReference type="SAM" id="MobiDB-lite"/>
    </source>
</evidence>
<keyword evidence="3" id="KW-1185">Reference proteome</keyword>